<keyword evidence="3" id="KW-1133">Transmembrane helix</keyword>
<dbReference type="SUPFAM" id="SSF56801">
    <property type="entry name" value="Acetyl-CoA synthetase-like"/>
    <property type="match status" value="1"/>
</dbReference>
<protein>
    <submittedName>
        <fullName evidence="6">Fatty-acyl-CoA synthase/long-chain acyl-CoA synthetase</fullName>
    </submittedName>
</protein>
<dbReference type="STRING" id="1619234.SAMN05421730_104212"/>
<proteinExistence type="inferred from homology"/>
<sequence length="507" mass="57139">MMNYYTKDYNKPYQNLYDTLVDSAEKNPDKAVIIDDMEVVTYRELLKRVDELAEVLYLKYQMKEQEQIGFLMVNSANMVTAFYAVMKIGCIAVMINTKLREAEIADLLDTMDVKLIVSDSRWLDKVEKTAERIGIRKVLTKLTNFNREDIHVQIPNIQNIENTAVIMHTSGTTGAAKGVMITHRNILEAAYGYQEVQKLDESALTVLSVPLFHILGLSCVTTLFIYIGATVVLSEFYLVENVLMKIKKYKATHFHSVPAIYLQIIESDYPEKDLSSLKVAVCGGAPVSQENIEDFCKLASNATLHLAYGMTETAGSGTLSAVHKGPLKAVPNVHMTVVDQNHNELKPGEIGEIVFCGPCVARGRWRAENLPDSIMYSGDVGYMDEEGHVYVIDRLKDIINRGGEKIFPAQIEKVILQYPGIKKAAVYAMSDKNYGEVPAAAIITEDEMSIDFEDLKAYLNERIAKFKLPVLIESVKELPVTQNGKVRKAELRRHAEEEKRRSEKQFF</sequence>
<feature type="transmembrane region" description="Helical" evidence="3">
    <location>
        <begin position="211"/>
        <end position="238"/>
    </location>
</feature>
<dbReference type="InterPro" id="IPR020845">
    <property type="entry name" value="AMP-binding_CS"/>
</dbReference>
<evidence type="ECO:0000313" key="6">
    <source>
        <dbReference type="EMBL" id="SCP99466.1"/>
    </source>
</evidence>
<keyword evidence="3" id="KW-0812">Transmembrane</keyword>
<dbReference type="Pfam" id="PF13193">
    <property type="entry name" value="AMP-binding_C"/>
    <property type="match status" value="1"/>
</dbReference>
<keyword evidence="3" id="KW-0472">Membrane</keyword>
<dbReference type="PROSITE" id="PS00455">
    <property type="entry name" value="AMP_BINDING"/>
    <property type="match status" value="1"/>
</dbReference>
<evidence type="ECO:0000256" key="3">
    <source>
        <dbReference type="SAM" id="Phobius"/>
    </source>
</evidence>
<dbReference type="PANTHER" id="PTHR43201:SF5">
    <property type="entry name" value="MEDIUM-CHAIN ACYL-COA LIGASE ACSF2, MITOCHONDRIAL"/>
    <property type="match status" value="1"/>
</dbReference>
<comment type="similarity">
    <text evidence="1">Belongs to the ATP-dependent AMP-binding enzyme family.</text>
</comment>
<keyword evidence="7" id="KW-1185">Reference proteome</keyword>
<dbReference type="PANTHER" id="PTHR43201">
    <property type="entry name" value="ACYL-COA SYNTHETASE"/>
    <property type="match status" value="1"/>
</dbReference>
<name>A0A1D3TYF5_9FIRM</name>
<dbReference type="InterPro" id="IPR042099">
    <property type="entry name" value="ANL_N_sf"/>
</dbReference>
<dbReference type="Pfam" id="PF00501">
    <property type="entry name" value="AMP-binding"/>
    <property type="match status" value="1"/>
</dbReference>
<dbReference type="InterPro" id="IPR000873">
    <property type="entry name" value="AMP-dep_synth/lig_dom"/>
</dbReference>
<dbReference type="InterPro" id="IPR025110">
    <property type="entry name" value="AMP-bd_C"/>
</dbReference>
<dbReference type="RefSeq" id="WP_091236811.1">
    <property type="nucleotide sequence ID" value="NZ_FMKA01000042.1"/>
</dbReference>
<dbReference type="Gene3D" id="3.40.50.12780">
    <property type="entry name" value="N-terminal domain of ligase-like"/>
    <property type="match status" value="1"/>
</dbReference>
<evidence type="ECO:0000256" key="2">
    <source>
        <dbReference type="ARBA" id="ARBA00022598"/>
    </source>
</evidence>
<evidence type="ECO:0000259" key="4">
    <source>
        <dbReference type="Pfam" id="PF00501"/>
    </source>
</evidence>
<dbReference type="EMBL" id="FMKA01000042">
    <property type="protein sequence ID" value="SCP99466.1"/>
    <property type="molecule type" value="Genomic_DNA"/>
</dbReference>
<dbReference type="InterPro" id="IPR045851">
    <property type="entry name" value="AMP-bd_C_sf"/>
</dbReference>
<dbReference type="Gene3D" id="3.30.300.30">
    <property type="match status" value="1"/>
</dbReference>
<evidence type="ECO:0000313" key="7">
    <source>
        <dbReference type="Proteomes" id="UP000199315"/>
    </source>
</evidence>
<gene>
    <name evidence="6" type="ORF">SAMN05421730_104212</name>
</gene>
<evidence type="ECO:0000259" key="5">
    <source>
        <dbReference type="Pfam" id="PF13193"/>
    </source>
</evidence>
<dbReference type="Proteomes" id="UP000199315">
    <property type="component" value="Unassembled WGS sequence"/>
</dbReference>
<keyword evidence="2" id="KW-0436">Ligase</keyword>
<reference evidence="6 7" key="1">
    <citation type="submission" date="2016-09" db="EMBL/GenBank/DDBJ databases">
        <authorList>
            <person name="Capua I."/>
            <person name="De Benedictis P."/>
            <person name="Joannis T."/>
            <person name="Lombin L.H."/>
            <person name="Cattoli G."/>
        </authorList>
    </citation>
    <scope>NUCLEOTIDE SEQUENCE [LARGE SCALE GENOMIC DNA]</scope>
    <source>
        <strain evidence="6 7">GluBS11</strain>
    </source>
</reference>
<organism evidence="6 7">
    <name type="scientific">Anaerobium acetethylicum</name>
    <dbReference type="NCBI Taxonomy" id="1619234"/>
    <lineage>
        <taxon>Bacteria</taxon>
        <taxon>Bacillati</taxon>
        <taxon>Bacillota</taxon>
        <taxon>Clostridia</taxon>
        <taxon>Lachnospirales</taxon>
        <taxon>Lachnospiraceae</taxon>
        <taxon>Anaerobium</taxon>
    </lineage>
</organism>
<dbReference type="AlphaFoldDB" id="A0A1D3TYF5"/>
<feature type="domain" description="AMP-dependent synthetase/ligase" evidence="4">
    <location>
        <begin position="22"/>
        <end position="363"/>
    </location>
</feature>
<evidence type="ECO:0000256" key="1">
    <source>
        <dbReference type="ARBA" id="ARBA00006432"/>
    </source>
</evidence>
<feature type="domain" description="AMP-binding enzyme C-terminal" evidence="5">
    <location>
        <begin position="410"/>
        <end position="485"/>
    </location>
</feature>
<dbReference type="OrthoDB" id="9803968at2"/>
<dbReference type="GO" id="GO:0006631">
    <property type="term" value="P:fatty acid metabolic process"/>
    <property type="evidence" value="ECO:0007669"/>
    <property type="project" value="TreeGrafter"/>
</dbReference>
<accession>A0A1D3TYF5</accession>
<dbReference type="GO" id="GO:0031956">
    <property type="term" value="F:medium-chain fatty acid-CoA ligase activity"/>
    <property type="evidence" value="ECO:0007669"/>
    <property type="project" value="TreeGrafter"/>
</dbReference>